<name>A0ACC1SY70_9APHY</name>
<evidence type="ECO:0000313" key="2">
    <source>
        <dbReference type="Proteomes" id="UP001148662"/>
    </source>
</evidence>
<gene>
    <name evidence="1" type="ORF">NM688_g5251</name>
</gene>
<sequence>MAFMPKPDDTTNRNRNIVQDANPWTKIEQTVRPVHEEKVKDSTANLDALLVFAGLYSAILTAFLIESYKNLQPDDKKDLLRQIAGQTANYSFSGGYLNSTYNPSLVKPFEAAISDIRVNVCWFASLILSLSTASYAILVRQWLREYITIDRTAPEERVRIWHYRSKGLEDWGLFEITALLPVLLQIAFALFFVGLCFFTVAVHSSIRTTSIVGVSGWAVLFIFSILAPAVSPRCPYRTTFLKSALALIRPYVRHIIIPSVQSVVLLPVAMLSYVLRVLRLLGTIVQLRGLYSRIRQAWMWISSHFPAFIVRARERDEELSTSSASASDSRLSYDSSDHMRIGVLEYLFENTLPEDRAVLEETEIRSTDTKDLAILHSIDSSFLDDSLLLNMRDDLTRRPRPVREVLQFMTAVVRSRAGILPPLTEEPSQPKFPWPWALSPSVRATLVDIVADAMLHQFPLISLQQWELYTDLEGTDSTWQDAWILIMTLITPQRIGLSEGVNRIFQRLLEHESWLSSRAFTNQMVVMSRRDSGWCIHCISCIASISQAIEPGNAAKCLEWIVCDAFVDRVIMQNYDPGDVFPGLLDLHRRKYPKPYLIGPTPSDAVIILDAACVILHNYQVQHATIHINAIPRLERWLPDVDLAQPYIPAMDGIRLDDVLKNFFLVPQFTYAFLDFLSENNEHLLSSTRAPNIFLPHLVSQSYGHIGNDTAITVSEICTEYFKHQIETGALTFLSTLRLCYLAYMVPANSFEPSLNLFRNVLACIREVYVADNDNCRTSWRDHTDLCLAASNILSFQDEHDANQQHRYRLYRTQNTTVEEETEMYMAWCKNFDANKVCIPDEMVDVLRHFVCDSNNADEHGRKFWRVRRVEDLIKKNGNTTPSFNATSGSADGSATTAAPMPVLEVPRMRRRAKSLFESFDSGFEYLSSSHMSAPTLPHVSRVDSAVAAEARFGQALPVTTATASTSMAVPTGDFHVDHGHGSARPNVQTESFDSSHSLPMPSPSRLQFVPELHTAASKTKRTVLASAEPDALPTNEPISPLQSERPGSESTISSPPSPASKVFRGTEATVSLSPDGGQEELGPNVLSVPISASGASSGKRGIAAAGVSPPEEDHVTIHLSPNPGGAQDDATSVFYRTSSSAISQAIATLELRPVSQSLVHTSALSTADNNMAFMPKPDDNTNRTKDSAQDANPWLKIEQAVRPVDEEKVKDSTANLDALLVFAGLYSAILTAFLIESYKNLQPDDKKDLLRQIAGQTANYSFSGGYLNSTYNPSLVKPFEAAISDIRVNVCWFASLILSLSTASFGILVRQWLREYITIDRTAPEERMRIWHYRSKGLDDWYLFEITALLPVLLQAAFALFFVGLCFFTAAVHSSIGTTSIVGVSGWAVLFIFSILAPAVSARCPYKTTFLKTSFAFIRPHVRTKVIALVLSVILLPTGLLHLATSVSRVISAKLQLVQVCDRLRTVWENIVSTARAAMGSCIHLDHSQVPASGAQQQGALQPTLTAPSPNSQQFPEFSDYMCVNVLRHVFNNNMLVEVPEAPHAHEEAEIRSTDHNDLAVFANIDSLFLDDILLSNMREDLKRRPRPVAEVLPFVATLVRSRGGVLLPIGDEASVPKLPWPWALSQRVRDTLMDILADSMLHELPRIFPRRWDLLADAEGPDQSWIDAFVLIMALTSPQGSVGSETVNSLLQQLSSCEAWSALRIFTNQMVAMSKQDSDWASHCLSKIAFTWQASDPTNAARVLSWIVCNSFVDRYIYVSADAFLRLLKRVEDPNPDFIAPTPHDVLVIFDIACVILHTYQAKHSTGEGQIKQFDDGIDRLLEFVLEAIPKLQKWLPRVDLLRPYIPAAEGIDLEHVLTEFFINPQFTYAYLNFFSRHSQYLSPDNAPEIFSLYIIVDQIYDIENPTAISILNACATFFEEHTGTRGVDLVGILRLCFLIYRVRTDDDREVLDCWHKVFHNAGACIDAMVDSRHKVDEDSTCQAGHTDLCSAASSLLRYQDEDNNDQTDFYRDSITSNPTVEEEAEEYLEWCNNFDVNQSQIPDKMVNRLRRFVCAAQTVNEDGWKFWRVRRLEDLEKKQSNNTSPNMLSDPANGSACVAATVPIAKFPTARRRAKSLFETFNSDFEYMHLDPLAPHHVPHADSTAVAEARPHTLIPPGTAATAPMSTSATTKDAHEHSQGTFYAEKKSSRPSHSPPIQSFSHKQPATGSAEPHVATHSPEMPALLPTEQGSDPSQQPAAAPRCSDEALPAAEPAIQISIGRPEF</sequence>
<comment type="caution">
    <text evidence="1">The sequence shown here is derived from an EMBL/GenBank/DDBJ whole genome shotgun (WGS) entry which is preliminary data.</text>
</comment>
<protein>
    <submittedName>
        <fullName evidence="1">Uncharacterized protein</fullName>
    </submittedName>
</protein>
<keyword evidence="2" id="KW-1185">Reference proteome</keyword>
<accession>A0ACC1SY70</accession>
<dbReference type="EMBL" id="JANHOG010000951">
    <property type="protein sequence ID" value="KAJ3548792.1"/>
    <property type="molecule type" value="Genomic_DNA"/>
</dbReference>
<proteinExistence type="predicted"/>
<evidence type="ECO:0000313" key="1">
    <source>
        <dbReference type="EMBL" id="KAJ3548792.1"/>
    </source>
</evidence>
<dbReference type="Proteomes" id="UP001148662">
    <property type="component" value="Unassembled WGS sequence"/>
</dbReference>
<reference evidence="1" key="1">
    <citation type="submission" date="2022-07" db="EMBL/GenBank/DDBJ databases">
        <title>Genome Sequence of Phlebia brevispora.</title>
        <authorList>
            <person name="Buettner E."/>
        </authorList>
    </citation>
    <scope>NUCLEOTIDE SEQUENCE</scope>
    <source>
        <strain evidence="1">MPL23</strain>
    </source>
</reference>
<organism evidence="1 2">
    <name type="scientific">Phlebia brevispora</name>
    <dbReference type="NCBI Taxonomy" id="194682"/>
    <lineage>
        <taxon>Eukaryota</taxon>
        <taxon>Fungi</taxon>
        <taxon>Dikarya</taxon>
        <taxon>Basidiomycota</taxon>
        <taxon>Agaricomycotina</taxon>
        <taxon>Agaricomycetes</taxon>
        <taxon>Polyporales</taxon>
        <taxon>Meruliaceae</taxon>
        <taxon>Phlebia</taxon>
    </lineage>
</organism>